<dbReference type="SMART" id="SM00089">
    <property type="entry name" value="PKD"/>
    <property type="match status" value="1"/>
</dbReference>
<proteinExistence type="predicted"/>
<evidence type="ECO:0000313" key="3">
    <source>
        <dbReference type="Proteomes" id="UP000035720"/>
    </source>
</evidence>
<gene>
    <name evidence="2" type="ORF">BN13_1510016</name>
</gene>
<dbReference type="PANTHER" id="PTHR19328">
    <property type="entry name" value="HEDGEHOG-INTERACTING PROTEIN"/>
    <property type="match status" value="1"/>
</dbReference>
<dbReference type="InterPro" id="IPR013783">
    <property type="entry name" value="Ig-like_fold"/>
</dbReference>
<feature type="domain" description="PKD/Chitinase" evidence="1">
    <location>
        <begin position="234"/>
        <end position="321"/>
    </location>
</feature>
<comment type="caution">
    <text evidence="2">The sequence shown here is derived from an EMBL/GenBank/DDBJ whole genome shotgun (WGS) entry which is preliminary data.</text>
</comment>
<organism evidence="2 3">
    <name type="scientific">Nostocoides jenkinsii Ben 74</name>
    <dbReference type="NCBI Taxonomy" id="1193518"/>
    <lineage>
        <taxon>Bacteria</taxon>
        <taxon>Bacillati</taxon>
        <taxon>Actinomycetota</taxon>
        <taxon>Actinomycetes</taxon>
        <taxon>Micrococcales</taxon>
        <taxon>Intrasporangiaceae</taxon>
        <taxon>Nostocoides</taxon>
    </lineage>
</organism>
<dbReference type="InterPro" id="IPR012938">
    <property type="entry name" value="Glc/Sorbosone_DH"/>
</dbReference>
<dbReference type="AlphaFoldDB" id="A0A077M4Q3"/>
<dbReference type="STRING" id="1193518.BN13_1510016"/>
<keyword evidence="3" id="KW-1185">Reference proteome</keyword>
<dbReference type="GO" id="GO:0005975">
    <property type="term" value="P:carbohydrate metabolic process"/>
    <property type="evidence" value="ECO:0007669"/>
    <property type="project" value="UniProtKB-ARBA"/>
</dbReference>
<dbReference type="Gene3D" id="2.60.40.10">
    <property type="entry name" value="Immunoglobulins"/>
    <property type="match status" value="1"/>
</dbReference>
<sequence>MKSRTHLDINPDTGLAAAGNPLLNNGIAGDDRIVAYGLRNPFRFAFRPGTNQLWLGDVGWGAWEETNWFATGPTQKAVPNFGWPCYEGKDRSMRYDAANVGLCEQLFAKPAQNLGGVASPLVAPLAQLNHKGAYPTGCNTSGGGASVGGQFLTGTSWPAKFRGGYLFGDFARRCLMIMPTGGGTQPDPTKTVAVVDKIGPVAIRRGPGDALYVVDIVGGKILRLSGAGGNRPPLAKFTATPATSDTLPMTVRFDASASTDPEGKPLTFAWDLDGDDVCDDATGVRTSWTYRHSATVTTKVCVTDAAGQVAVASRVIHADNTDPTVTAMVSSTATGWAVGDVITFTAVGRDAEDGVLPESAYEWTLVMRHCAAEGDEDACHTHPLRVASGSSVSLKVPDHEYYAYVRAWVTVHDSVGGTKTVRIDALPRVSTIIVETLPAGIPVSVGGASGASPVTGKFLEHGLAELIVPPRTTLAGETYAFVRWTDNPDAIPDRKFKAKPGTNTYVAEYKVVAG</sequence>
<dbReference type="EMBL" id="CAJC01000059">
    <property type="protein sequence ID" value="CCI52256.1"/>
    <property type="molecule type" value="Genomic_DNA"/>
</dbReference>
<protein>
    <recommendedName>
        <fullName evidence="1">PKD/Chitinase domain-containing protein</fullName>
    </recommendedName>
</protein>
<dbReference type="InterPro" id="IPR035986">
    <property type="entry name" value="PKD_dom_sf"/>
</dbReference>
<name>A0A077M4Q3_9MICO</name>
<dbReference type="InterPro" id="IPR000601">
    <property type="entry name" value="PKD_dom"/>
</dbReference>
<evidence type="ECO:0000313" key="2">
    <source>
        <dbReference type="EMBL" id="CCI52256.1"/>
    </source>
</evidence>
<dbReference type="Gene3D" id="2.120.10.30">
    <property type="entry name" value="TolB, C-terminal domain"/>
    <property type="match status" value="1"/>
</dbReference>
<accession>A0A077M4Q3</accession>
<reference evidence="2 3" key="1">
    <citation type="journal article" date="2013" name="ISME J.">
        <title>A metabolic model for members of the genus Tetrasphaera involved in enhanced biological phosphorus removal.</title>
        <authorList>
            <person name="Kristiansen R."/>
            <person name="Nguyen H.T.T."/>
            <person name="Saunders A.M."/>
            <person name="Nielsen J.L."/>
            <person name="Wimmer R."/>
            <person name="Le V.Q."/>
            <person name="McIlroy S.J."/>
            <person name="Petrovski S."/>
            <person name="Seviour R.J."/>
            <person name="Calteau A."/>
            <person name="Nielsen K.L."/>
            <person name="Nielsen P.H."/>
        </authorList>
    </citation>
    <scope>NUCLEOTIDE SEQUENCE [LARGE SCALE GENOMIC DNA]</scope>
    <source>
        <strain evidence="2 3">Ben 74</strain>
    </source>
</reference>
<evidence type="ECO:0000259" key="1">
    <source>
        <dbReference type="SMART" id="SM00089"/>
    </source>
</evidence>
<dbReference type="Pfam" id="PF18911">
    <property type="entry name" value="PKD_4"/>
    <property type="match status" value="1"/>
</dbReference>
<dbReference type="SUPFAM" id="SSF49299">
    <property type="entry name" value="PKD domain"/>
    <property type="match status" value="1"/>
</dbReference>
<dbReference type="PANTHER" id="PTHR19328:SF13">
    <property type="entry name" value="HIPL1 PROTEIN"/>
    <property type="match status" value="1"/>
</dbReference>
<dbReference type="Proteomes" id="UP000035720">
    <property type="component" value="Unassembled WGS sequence"/>
</dbReference>
<dbReference type="RefSeq" id="WP_048548352.1">
    <property type="nucleotide sequence ID" value="NZ_HF571038.1"/>
</dbReference>
<dbReference type="InterPro" id="IPR022409">
    <property type="entry name" value="PKD/Chitinase_dom"/>
</dbReference>
<dbReference type="Pfam" id="PF07995">
    <property type="entry name" value="GSDH"/>
    <property type="match status" value="1"/>
</dbReference>
<dbReference type="InterPro" id="IPR011042">
    <property type="entry name" value="6-blade_b-propeller_TolB-like"/>
</dbReference>